<feature type="active site" evidence="10">
    <location>
        <position position="71"/>
    </location>
</feature>
<evidence type="ECO:0000256" key="1">
    <source>
        <dbReference type="ARBA" id="ARBA00005196"/>
    </source>
</evidence>
<comment type="subunit">
    <text evidence="9">Homodimer.</text>
</comment>
<keyword evidence="4 9" id="KW-0963">Cytoplasm</keyword>
<comment type="pathway">
    <text evidence="1 9">Amino-acid biosynthesis; L-lysine biosynthesis via DAP pathway; DL-2,6-diaminopimelate from LL-2,6-diaminopimelate: step 1/1.</text>
</comment>
<feature type="binding site" evidence="9">
    <location>
        <begin position="72"/>
        <end position="73"/>
    </location>
    <ligand>
        <name>substrate</name>
    </ligand>
</feature>
<feature type="binding site" evidence="9">
    <location>
        <position position="161"/>
    </location>
    <ligand>
        <name>substrate</name>
    </ligand>
</feature>
<dbReference type="GO" id="GO:0005829">
    <property type="term" value="C:cytosol"/>
    <property type="evidence" value="ECO:0007669"/>
    <property type="project" value="TreeGrafter"/>
</dbReference>
<dbReference type="PROSITE" id="PS01326">
    <property type="entry name" value="DAP_EPIMERASE"/>
    <property type="match status" value="1"/>
</dbReference>
<gene>
    <name evidence="9" type="primary">dapF</name>
    <name evidence="11" type="ORF">BIY37_02475</name>
</gene>
<dbReference type="GO" id="GO:0008837">
    <property type="term" value="F:diaminopimelate epimerase activity"/>
    <property type="evidence" value="ECO:0007669"/>
    <property type="project" value="UniProtKB-UniRule"/>
</dbReference>
<reference evidence="11 12" key="1">
    <citation type="journal article" date="2016" name="Genome Announc.">
        <title>Draft Genome Sequence of the Anaerobic Ammonium-Oxidizing Bacterium 'Candidatus Brocadia sp. 40'.</title>
        <authorList>
            <person name="Ali M."/>
            <person name="Haroon M.F."/>
            <person name="Narita Y."/>
            <person name="Zhang L."/>
            <person name="Rangel Shaw D."/>
            <person name="Okabe S."/>
            <person name="Saikaly P.E."/>
        </authorList>
    </citation>
    <scope>NUCLEOTIDE SEQUENCE [LARGE SCALE GENOMIC DNA]</scope>
    <source>
        <strain evidence="11 12">40</strain>
    </source>
</reference>
<dbReference type="InterPro" id="IPR018510">
    <property type="entry name" value="DAP_epimerase_AS"/>
</dbReference>
<dbReference type="UniPathway" id="UPA00034">
    <property type="reaction ID" value="UER00025"/>
</dbReference>
<feature type="binding site" evidence="9">
    <location>
        <position position="11"/>
    </location>
    <ligand>
        <name>substrate</name>
    </ligand>
</feature>
<keyword evidence="12" id="KW-1185">Reference proteome</keyword>
<evidence type="ECO:0000313" key="11">
    <source>
        <dbReference type="EMBL" id="OQD46603.1"/>
    </source>
</evidence>
<protein>
    <recommendedName>
        <fullName evidence="3 9">Diaminopimelate epimerase</fullName>
        <shortName evidence="9">DAP epimerase</shortName>
        <ecNumber evidence="3 9">5.1.1.7</ecNumber>
    </recommendedName>
    <alternativeName>
        <fullName evidence="9">PLP-independent amino acid racemase</fullName>
    </alternativeName>
</protein>
<comment type="subcellular location">
    <subcellularLocation>
        <location evidence="9">Cytoplasm</location>
    </subcellularLocation>
</comment>
<name>A0A1V6M2G8_9BACT</name>
<dbReference type="GO" id="GO:0009089">
    <property type="term" value="P:lysine biosynthetic process via diaminopimelate"/>
    <property type="evidence" value="ECO:0007669"/>
    <property type="project" value="UniProtKB-UniRule"/>
</dbReference>
<comment type="caution">
    <text evidence="11">The sequence shown here is derived from an EMBL/GenBank/DDBJ whole genome shotgun (WGS) entry which is preliminary data.</text>
</comment>
<feature type="active site" description="Proton acceptor" evidence="9">
    <location>
        <position position="221"/>
    </location>
</feature>
<dbReference type="EC" id="5.1.1.7" evidence="3 9"/>
<dbReference type="Pfam" id="PF01678">
    <property type="entry name" value="DAP_epimerase"/>
    <property type="match status" value="2"/>
</dbReference>
<dbReference type="SUPFAM" id="SSF54506">
    <property type="entry name" value="Diaminopimelate epimerase-like"/>
    <property type="match status" value="1"/>
</dbReference>
<dbReference type="HAMAP" id="MF_00197">
    <property type="entry name" value="DAP_epimerase"/>
    <property type="match status" value="1"/>
</dbReference>
<evidence type="ECO:0000256" key="6">
    <source>
        <dbReference type="ARBA" id="ARBA00023154"/>
    </source>
</evidence>
<accession>A0A1V6M2G8</accession>
<evidence type="ECO:0000256" key="4">
    <source>
        <dbReference type="ARBA" id="ARBA00022490"/>
    </source>
</evidence>
<evidence type="ECO:0000256" key="2">
    <source>
        <dbReference type="ARBA" id="ARBA00010219"/>
    </source>
</evidence>
<organism evidence="11 12">
    <name type="scientific">Candidatus Brocadia sapporoensis</name>
    <dbReference type="NCBI Taxonomy" id="392547"/>
    <lineage>
        <taxon>Bacteria</taxon>
        <taxon>Pseudomonadati</taxon>
        <taxon>Planctomycetota</taxon>
        <taxon>Candidatus Brocadiia</taxon>
        <taxon>Candidatus Brocadiales</taxon>
        <taxon>Candidatus Brocadiaceae</taxon>
        <taxon>Candidatus Brocadia</taxon>
    </lineage>
</organism>
<feature type="binding site" evidence="9">
    <location>
        <position position="194"/>
    </location>
    <ligand>
        <name>substrate</name>
    </ligand>
</feature>
<proteinExistence type="inferred from homology"/>
<dbReference type="PANTHER" id="PTHR31689">
    <property type="entry name" value="DIAMINOPIMELATE EPIMERASE, CHLOROPLASTIC"/>
    <property type="match status" value="1"/>
</dbReference>
<feature type="binding site" evidence="9">
    <location>
        <begin position="222"/>
        <end position="223"/>
    </location>
    <ligand>
        <name>substrate</name>
    </ligand>
</feature>
<comment type="caution">
    <text evidence="9">Lacks conserved residue(s) required for the propagation of feature annotation.</text>
</comment>
<feature type="site" description="Could be important to modulate the pK values of the two catalytic cysteine residues" evidence="9">
    <location>
        <position position="163"/>
    </location>
</feature>
<dbReference type="NCBIfam" id="TIGR00652">
    <property type="entry name" value="DapF"/>
    <property type="match status" value="1"/>
</dbReference>
<dbReference type="PANTHER" id="PTHR31689:SF0">
    <property type="entry name" value="DIAMINOPIMELATE EPIMERASE"/>
    <property type="match status" value="1"/>
</dbReference>
<feature type="active site" description="Proton donor" evidence="9">
    <location>
        <position position="71"/>
    </location>
</feature>
<feature type="site" description="Could be important to modulate the pK values of the two catalytic cysteine residues" evidence="9">
    <location>
        <position position="212"/>
    </location>
</feature>
<dbReference type="RefSeq" id="WP_070066274.1">
    <property type="nucleotide sequence ID" value="NZ_MJUW02000027.1"/>
</dbReference>
<dbReference type="FunFam" id="3.10.310.10:FF:000001">
    <property type="entry name" value="Diaminopimelate epimerase"/>
    <property type="match status" value="1"/>
</dbReference>
<comment type="similarity">
    <text evidence="2 9">Belongs to the diaminopimelate epimerase family.</text>
</comment>
<evidence type="ECO:0000256" key="9">
    <source>
        <dbReference type="HAMAP-Rule" id="MF_00197"/>
    </source>
</evidence>
<comment type="function">
    <text evidence="9">Catalyzes the stereoinversion of LL-2,6-diaminopimelate (L,L-DAP) to meso-diaminopimelate (meso-DAP), a precursor of L-lysine and an essential component of the bacterial peptidoglycan.</text>
</comment>
<feature type="binding site" evidence="9">
    <location>
        <position position="62"/>
    </location>
    <ligand>
        <name>substrate</name>
    </ligand>
</feature>
<evidence type="ECO:0000256" key="10">
    <source>
        <dbReference type="PROSITE-ProRule" id="PRU10125"/>
    </source>
</evidence>
<dbReference type="InterPro" id="IPR001653">
    <property type="entry name" value="DAP_epimerase_DapF"/>
</dbReference>
<keyword evidence="6 9" id="KW-0457">Lysine biosynthesis</keyword>
<sequence length="291" mass="32085">MKFTKMHGIGNDYVYVNCFEEKITEPAKLAPILSDRHYGVGSDGLILILPSTVADCRMRIFNADGSEAQMCGNGIRCVAKYVYDHKIAQKNPLTVETLAGIKTIHLFTENGWVSKARVNMGKPGLLRSEIPMLGSETPVINEILTVNGDESFRITCVSMGNPHCIIFVDDLDGIDISKCGPEIERHQIFPERTNVHFVRIHNRKEVTMKTWERGSGMTMACGTGASAVCVAGVLNKKTDRDILVHLPGGDLNLEWLEDNNVYMTGSATEVFSGELVFPQRNYSVSSNTAGK</sequence>
<dbReference type="FunFam" id="3.10.310.10:FF:000004">
    <property type="entry name" value="Diaminopimelate epimerase"/>
    <property type="match status" value="1"/>
</dbReference>
<evidence type="ECO:0000256" key="3">
    <source>
        <dbReference type="ARBA" id="ARBA00013080"/>
    </source>
</evidence>
<dbReference type="Gene3D" id="3.10.310.10">
    <property type="entry name" value="Diaminopimelate Epimerase, Chain A, domain 1"/>
    <property type="match status" value="2"/>
</dbReference>
<evidence type="ECO:0000256" key="7">
    <source>
        <dbReference type="ARBA" id="ARBA00023235"/>
    </source>
</evidence>
<evidence type="ECO:0000313" key="12">
    <source>
        <dbReference type="Proteomes" id="UP000242219"/>
    </source>
</evidence>
<dbReference type="AlphaFoldDB" id="A0A1V6M2G8"/>
<keyword evidence="7 9" id="KW-0413">Isomerase</keyword>
<feature type="binding site" evidence="9">
    <location>
        <begin position="212"/>
        <end position="213"/>
    </location>
    <ligand>
        <name>substrate</name>
    </ligand>
</feature>
<comment type="catalytic activity">
    <reaction evidence="8 9">
        <text>(2S,6S)-2,6-diaminopimelate = meso-2,6-diaminopimelate</text>
        <dbReference type="Rhea" id="RHEA:15393"/>
        <dbReference type="ChEBI" id="CHEBI:57609"/>
        <dbReference type="ChEBI" id="CHEBI:57791"/>
        <dbReference type="EC" id="5.1.1.7"/>
    </reaction>
</comment>
<dbReference type="EMBL" id="MJUW02000027">
    <property type="protein sequence ID" value="OQD46603.1"/>
    <property type="molecule type" value="Genomic_DNA"/>
</dbReference>
<evidence type="ECO:0000256" key="8">
    <source>
        <dbReference type="ARBA" id="ARBA00051712"/>
    </source>
</evidence>
<evidence type="ECO:0000256" key="5">
    <source>
        <dbReference type="ARBA" id="ARBA00022605"/>
    </source>
</evidence>
<dbReference type="Proteomes" id="UP000242219">
    <property type="component" value="Unassembled WGS sequence"/>
</dbReference>
<keyword evidence="5 9" id="KW-0028">Amino-acid biosynthesis</keyword>